<evidence type="ECO:0000313" key="5">
    <source>
        <dbReference type="Proteomes" id="UP001499882"/>
    </source>
</evidence>
<proteinExistence type="inferred from homology"/>
<protein>
    <recommendedName>
        <fullName evidence="2">dTDP-4-dehydrorhamnose reductase</fullName>
        <ecNumber evidence="2">1.1.1.133</ecNumber>
    </recommendedName>
</protein>
<comment type="function">
    <text evidence="2">Catalyzes the reduction of dTDP-6-deoxy-L-lyxo-4-hexulose to yield dTDP-L-rhamnose.</text>
</comment>
<feature type="domain" description="RmlD-like substrate binding" evidence="3">
    <location>
        <begin position="44"/>
        <end position="242"/>
    </location>
</feature>
<evidence type="ECO:0000256" key="1">
    <source>
        <dbReference type="ARBA" id="ARBA00010944"/>
    </source>
</evidence>
<dbReference type="PANTHER" id="PTHR10491">
    <property type="entry name" value="DTDP-4-DEHYDRORHAMNOSE REDUCTASE"/>
    <property type="match status" value="1"/>
</dbReference>
<accession>A0ABP8Z838</accession>
<evidence type="ECO:0000256" key="2">
    <source>
        <dbReference type="RuleBase" id="RU364082"/>
    </source>
</evidence>
<dbReference type="CDD" id="cd05254">
    <property type="entry name" value="dTDP_HR_like_SDR_e"/>
    <property type="match status" value="1"/>
</dbReference>
<reference evidence="5" key="1">
    <citation type="journal article" date="2019" name="Int. J. Syst. Evol. Microbiol.">
        <title>The Global Catalogue of Microorganisms (GCM) 10K type strain sequencing project: providing services to taxonomists for standard genome sequencing and annotation.</title>
        <authorList>
            <consortium name="The Broad Institute Genomics Platform"/>
            <consortium name="The Broad Institute Genome Sequencing Center for Infectious Disease"/>
            <person name="Wu L."/>
            <person name="Ma J."/>
        </authorList>
    </citation>
    <scope>NUCLEOTIDE SEQUENCE [LARGE SCALE GENOMIC DNA]</scope>
    <source>
        <strain evidence="5">JCM 18532</strain>
    </source>
</reference>
<dbReference type="SUPFAM" id="SSF51735">
    <property type="entry name" value="NAD(P)-binding Rossmann-fold domains"/>
    <property type="match status" value="1"/>
</dbReference>
<evidence type="ECO:0000259" key="3">
    <source>
        <dbReference type="Pfam" id="PF04321"/>
    </source>
</evidence>
<keyword evidence="5" id="KW-1185">Reference proteome</keyword>
<dbReference type="EC" id="1.1.1.133" evidence="2"/>
<comment type="caution">
    <text evidence="4">The sequence shown here is derived from an EMBL/GenBank/DDBJ whole genome shotgun (WGS) entry which is preliminary data.</text>
</comment>
<dbReference type="Pfam" id="PF04321">
    <property type="entry name" value="RmlD_sub_bind"/>
    <property type="match status" value="1"/>
</dbReference>
<comment type="similarity">
    <text evidence="1 2">Belongs to the dTDP-4-dehydrorhamnose reductase family.</text>
</comment>
<dbReference type="PANTHER" id="PTHR10491:SF4">
    <property type="entry name" value="METHIONINE ADENOSYLTRANSFERASE 2 SUBUNIT BETA"/>
    <property type="match status" value="1"/>
</dbReference>
<dbReference type="Gene3D" id="3.40.50.720">
    <property type="entry name" value="NAD(P)-binding Rossmann-like Domain"/>
    <property type="match status" value="1"/>
</dbReference>
<dbReference type="InterPro" id="IPR036291">
    <property type="entry name" value="NAD(P)-bd_dom_sf"/>
</dbReference>
<dbReference type="InterPro" id="IPR005913">
    <property type="entry name" value="dTDP_dehydrorham_reduct"/>
</dbReference>
<name>A0ABP8Z838_9ACTN</name>
<dbReference type="Proteomes" id="UP001499882">
    <property type="component" value="Unassembled WGS sequence"/>
</dbReference>
<gene>
    <name evidence="4" type="ORF">GCM10023350_38100</name>
</gene>
<keyword evidence="2" id="KW-0521">NADP</keyword>
<dbReference type="InterPro" id="IPR029903">
    <property type="entry name" value="RmlD-like-bd"/>
</dbReference>
<organism evidence="4 5">
    <name type="scientific">Nocardioides endophyticus</name>
    <dbReference type="NCBI Taxonomy" id="1353775"/>
    <lineage>
        <taxon>Bacteria</taxon>
        <taxon>Bacillati</taxon>
        <taxon>Actinomycetota</taxon>
        <taxon>Actinomycetes</taxon>
        <taxon>Propionibacteriales</taxon>
        <taxon>Nocardioidaceae</taxon>
        <taxon>Nocardioides</taxon>
    </lineage>
</organism>
<comment type="pathway">
    <text evidence="2">Carbohydrate biosynthesis; dTDP-L-rhamnose biosynthesis.</text>
</comment>
<keyword evidence="2" id="KW-0560">Oxidoreductase</keyword>
<sequence>MLGHALLHELTAVLPDAAVHGTVRSLDGLPAPFLERFADRLVPGVDVLSYDTVQAAIERYRPTVVINAVGVIKQAPGVDDHVITTEINALLPHLLARSCTAAGARLVQISTDCVFSGRTGRYIEDDVPDPVDFYGRSKLLGEVGAPHVTLRTSIIGHEMRYGGSLIEWFLSQRGQHVHGFTKAIYSGLPTVELAHVIAHQVLPRPEITGLWHVASAAISKFDLLQLVAAEYGWEGEVSPADTLVCDRSLSAGRFADATGYTAPSWPELVHEMRVSHERWNQG</sequence>
<dbReference type="EMBL" id="BAABKN010000023">
    <property type="protein sequence ID" value="GAA4749387.1"/>
    <property type="molecule type" value="Genomic_DNA"/>
</dbReference>
<evidence type="ECO:0000313" key="4">
    <source>
        <dbReference type="EMBL" id="GAA4749387.1"/>
    </source>
</evidence>